<evidence type="ECO:0000259" key="3">
    <source>
        <dbReference type="Pfam" id="PF13649"/>
    </source>
</evidence>
<dbReference type="OrthoDB" id="9791837at2"/>
<keyword evidence="5" id="KW-1185">Reference proteome</keyword>
<protein>
    <recommendedName>
        <fullName evidence="3">Methyltransferase domain-containing protein</fullName>
    </recommendedName>
</protein>
<proteinExistence type="predicted"/>
<dbReference type="eggNOG" id="COG2226">
    <property type="taxonomic scope" value="Bacteria"/>
</dbReference>
<dbReference type="AlphaFoldDB" id="A0A0L6JW17"/>
<dbReference type="STRING" id="398512.Bccel_4901"/>
<dbReference type="Gene3D" id="3.40.50.150">
    <property type="entry name" value="Vaccinia Virus protein VP39"/>
    <property type="match status" value="1"/>
</dbReference>
<keyword evidence="1" id="KW-0489">Methyltransferase</keyword>
<dbReference type="PATRIC" id="fig|398512.5.peg.5140"/>
<evidence type="ECO:0000256" key="1">
    <source>
        <dbReference type="ARBA" id="ARBA00022603"/>
    </source>
</evidence>
<keyword evidence="2" id="KW-0808">Transferase</keyword>
<dbReference type="InterPro" id="IPR029063">
    <property type="entry name" value="SAM-dependent_MTases_sf"/>
</dbReference>
<dbReference type="Proteomes" id="UP000036923">
    <property type="component" value="Unassembled WGS sequence"/>
</dbReference>
<dbReference type="PANTHER" id="PTHR43861:SF1">
    <property type="entry name" value="TRANS-ACONITATE 2-METHYLTRANSFERASE"/>
    <property type="match status" value="1"/>
</dbReference>
<evidence type="ECO:0000256" key="2">
    <source>
        <dbReference type="ARBA" id="ARBA00022679"/>
    </source>
</evidence>
<dbReference type="CDD" id="cd02440">
    <property type="entry name" value="AdoMet_MTases"/>
    <property type="match status" value="1"/>
</dbReference>
<sequence length="202" mass="23702">MSKIEMIKQYYEPNLGKGLPDFKVLGWESREAQYMRFEMFGKNIEIENKKLLDVGCGLGNLIEYLSEKGVSFDYTGVDISQKMIDYAKKRNPTFRFLCLDIFNDNTFSPHDFDIVYTSGIFNLNLGNNNEFVEIALKRLFYLARSVVAFNLLHHKSPDKDDRYFYFSPEEIVETIKHFKCDLSDIQVIEGYLKNDFMIICKK</sequence>
<dbReference type="PANTHER" id="PTHR43861">
    <property type="entry name" value="TRANS-ACONITATE 2-METHYLTRANSFERASE-RELATED"/>
    <property type="match status" value="1"/>
</dbReference>
<gene>
    <name evidence="4" type="ORF">Bccel_4901</name>
</gene>
<organism evidence="4 5">
    <name type="scientific">Pseudobacteroides cellulosolvens ATCC 35603 = DSM 2933</name>
    <dbReference type="NCBI Taxonomy" id="398512"/>
    <lineage>
        <taxon>Bacteria</taxon>
        <taxon>Bacillati</taxon>
        <taxon>Bacillota</taxon>
        <taxon>Clostridia</taxon>
        <taxon>Eubacteriales</taxon>
        <taxon>Oscillospiraceae</taxon>
        <taxon>Pseudobacteroides</taxon>
    </lineage>
</organism>
<dbReference type="EMBL" id="LGTC01000001">
    <property type="protein sequence ID" value="KNY29627.1"/>
    <property type="molecule type" value="Genomic_DNA"/>
</dbReference>
<dbReference type="GO" id="GO:0032259">
    <property type="term" value="P:methylation"/>
    <property type="evidence" value="ECO:0007669"/>
    <property type="project" value="UniProtKB-KW"/>
</dbReference>
<reference evidence="5" key="1">
    <citation type="submission" date="2015-07" db="EMBL/GenBank/DDBJ databases">
        <title>Near-Complete Genome Sequence of the Cellulolytic Bacterium Bacteroides (Pseudobacteroides) cellulosolvens ATCC 35603.</title>
        <authorList>
            <person name="Dassa B."/>
            <person name="Utturkar S.M."/>
            <person name="Klingeman D.M."/>
            <person name="Hurt R.A."/>
            <person name="Keller M."/>
            <person name="Xu J."/>
            <person name="Reddy Y.H.K."/>
            <person name="Borovok I."/>
            <person name="Grinberg I.R."/>
            <person name="Lamed R."/>
            <person name="Zhivin O."/>
            <person name="Bayer E.A."/>
            <person name="Brown S.D."/>
        </authorList>
    </citation>
    <scope>NUCLEOTIDE SEQUENCE [LARGE SCALE GENOMIC DNA]</scope>
    <source>
        <strain evidence="5">DSM 2933</strain>
    </source>
</reference>
<dbReference type="GO" id="GO:0008168">
    <property type="term" value="F:methyltransferase activity"/>
    <property type="evidence" value="ECO:0007669"/>
    <property type="project" value="UniProtKB-KW"/>
</dbReference>
<dbReference type="Pfam" id="PF13649">
    <property type="entry name" value="Methyltransf_25"/>
    <property type="match status" value="1"/>
</dbReference>
<dbReference type="InterPro" id="IPR041698">
    <property type="entry name" value="Methyltransf_25"/>
</dbReference>
<evidence type="ECO:0000313" key="5">
    <source>
        <dbReference type="Proteomes" id="UP000036923"/>
    </source>
</evidence>
<name>A0A0L6JW17_9FIRM</name>
<feature type="domain" description="Methyltransferase" evidence="3">
    <location>
        <begin position="52"/>
        <end position="123"/>
    </location>
</feature>
<accession>A0A0L6JW17</accession>
<evidence type="ECO:0000313" key="4">
    <source>
        <dbReference type="EMBL" id="KNY29627.1"/>
    </source>
</evidence>
<comment type="caution">
    <text evidence="4">The sequence shown here is derived from an EMBL/GenBank/DDBJ whole genome shotgun (WGS) entry which is preliminary data.</text>
</comment>
<dbReference type="RefSeq" id="WP_036935225.1">
    <property type="nucleotide sequence ID" value="NZ_JQKC01000001.1"/>
</dbReference>
<dbReference type="SUPFAM" id="SSF53335">
    <property type="entry name" value="S-adenosyl-L-methionine-dependent methyltransferases"/>
    <property type="match status" value="1"/>
</dbReference>